<dbReference type="InterPro" id="IPR005079">
    <property type="entry name" value="Peptidase_C45_hydrolase"/>
</dbReference>
<dbReference type="InterPro" id="IPR047794">
    <property type="entry name" value="C45_proenzyme-like"/>
</dbReference>
<organism evidence="2 4">
    <name type="scientific">Mastigocoleus testarum BC008</name>
    <dbReference type="NCBI Taxonomy" id="371196"/>
    <lineage>
        <taxon>Bacteria</taxon>
        <taxon>Bacillati</taxon>
        <taxon>Cyanobacteriota</taxon>
        <taxon>Cyanophyceae</taxon>
        <taxon>Nostocales</taxon>
        <taxon>Hapalosiphonaceae</taxon>
        <taxon>Mastigocoleus</taxon>
    </lineage>
</organism>
<name>A0A0V7ZXL0_9CYAN</name>
<dbReference type="Gene3D" id="3.60.60.10">
    <property type="entry name" value="Penicillin V Acylase, Chain A"/>
    <property type="match status" value="1"/>
</dbReference>
<reference evidence="2 4" key="1">
    <citation type="journal article" date="2015" name="Genome Announc.">
        <title>Draft Genome of the Euendolithic (true boring) Cyanobacterium Mastigocoleus testarum strain BC008.</title>
        <authorList>
            <person name="Guida B.S."/>
            <person name="Garcia-Pichel F."/>
        </authorList>
    </citation>
    <scope>NUCLEOTIDE SEQUENCE [LARGE SCALE GENOMIC DNA]</scope>
    <source>
        <strain evidence="2 4">BC008</strain>
    </source>
</reference>
<dbReference type="PANTHER" id="PTHR35190">
    <property type="entry name" value="PROTEIN DCD1B"/>
    <property type="match status" value="1"/>
</dbReference>
<dbReference type="EMBL" id="LMTZ01000027">
    <property type="protein sequence ID" value="KST69305.1"/>
    <property type="molecule type" value="Genomic_DNA"/>
</dbReference>
<gene>
    <name evidence="2" type="ORF">BC008_03710</name>
    <name evidence="3" type="ORF">BC008_03930</name>
</gene>
<dbReference type="NCBIfam" id="NF040521">
    <property type="entry name" value="C45_proenzyme"/>
    <property type="match status" value="1"/>
</dbReference>
<comment type="caution">
    <text evidence="2">The sequence shown here is derived from an EMBL/GenBank/DDBJ whole genome shotgun (WGS) entry which is preliminary data.</text>
</comment>
<proteinExistence type="predicted"/>
<dbReference type="PANTHER" id="PTHR35190:SF2">
    <property type="entry name" value="PROTEIN DCD1B"/>
    <property type="match status" value="1"/>
</dbReference>
<evidence type="ECO:0000313" key="4">
    <source>
        <dbReference type="Proteomes" id="UP000053372"/>
    </source>
</evidence>
<accession>A0A0V7ZXL0</accession>
<dbReference type="OrthoDB" id="8109453at2"/>
<evidence type="ECO:0000313" key="3">
    <source>
        <dbReference type="EMBL" id="KST69347.1"/>
    </source>
</evidence>
<evidence type="ECO:0000313" key="2">
    <source>
        <dbReference type="EMBL" id="KST69305.1"/>
    </source>
</evidence>
<evidence type="ECO:0000259" key="1">
    <source>
        <dbReference type="Pfam" id="PF03417"/>
    </source>
</evidence>
<dbReference type="Proteomes" id="UP000053372">
    <property type="component" value="Unassembled WGS sequence"/>
</dbReference>
<dbReference type="RefSeq" id="WP_027844524.1">
    <property type="nucleotide sequence ID" value="NZ_LMTZ01000026.1"/>
</dbReference>
<protein>
    <recommendedName>
        <fullName evidence="1">Peptidase C45 hydrolase domain-containing protein</fullName>
    </recommendedName>
</protein>
<keyword evidence="4" id="KW-1185">Reference proteome</keyword>
<dbReference type="InterPro" id="IPR047803">
    <property type="entry name" value="DCD1A/B-like"/>
</dbReference>
<feature type="domain" description="Peptidase C45 hydrolase" evidence="1">
    <location>
        <begin position="211"/>
        <end position="371"/>
    </location>
</feature>
<dbReference type="Pfam" id="PF03417">
    <property type="entry name" value="AAT"/>
    <property type="match status" value="1"/>
</dbReference>
<sequence length="465" mass="51944">MYNWLKNGLILIFTLCLVIVLNWQASPVFPQSTPTQNQNIQPLPSLEGLPQITEWQPSEGEWKPVAPHREDRGPIKVVWLQGTPYEMGYQHGQLLHKEIASLGGREIFNTLSFFGKLMLMSKLARRNSFPGIYQECQGLVDATSDIGMTMDACMVLAFGDVYKEIFGYNLPKILFHEGCANFAVAGDGTTDGHLYHGRTLDNQKEPIKYWVDNTTVFIRQPNKGIPHAIISVPGMVWPNSGLNAEGISISLDTAHPKDIEEMPTDGRSNVQLMSQVMKRAHNYQEARDIMASQNRLMANLIIITDGKSRKAGVFELLYEDMGVREMEKNGAIYMTNHFLSPEAKGKDTPPTDSTLLRYQRFEQLLDKDSPESLYGKLNPQVIVKQVLRDRTNPQTKEPSPKSLFDDNASIGGNGSLRQAVFDPERLLFWIAAGKVPIPDNPFTCFSLGEMLGLPNAQSCPASSIS</sequence>
<dbReference type="EMBL" id="LMTZ01000026">
    <property type="protein sequence ID" value="KST69347.1"/>
    <property type="molecule type" value="Genomic_DNA"/>
</dbReference>
<dbReference type="AlphaFoldDB" id="A0A0V7ZXL0"/>